<sequence length="197" mass="23140">MEMAKILCQFLLIIFAFFIAFAVSSQAVLYPNTQLTGLLFFRIFKRPFWSVFGDFTLDELEPSECTSNASMYFDNEQLRCPSEVGSIYVPIIMGLYAIIVNILLFNLIIALFNSAIKTNEQQTEELWHRLFMSFTCKHSILFFMIPPITWLYCLLPEDENNRRYPFEVEGKHLEHMITIASIEEQQRDMYLIEVEDI</sequence>
<name>A0A2C9LB82_BIOGL</name>
<protein>
    <recommendedName>
        <fullName evidence="6">Ion transport domain-containing protein</fullName>
    </recommendedName>
</protein>
<dbReference type="AlphaFoldDB" id="A0A2C9LB82"/>
<dbReference type="InterPro" id="IPR050927">
    <property type="entry name" value="TRPM"/>
</dbReference>
<dbReference type="Proteomes" id="UP000076420">
    <property type="component" value="Unassembled WGS sequence"/>
</dbReference>
<comment type="subcellular location">
    <subcellularLocation>
        <location evidence="1">Membrane</location>
        <topology evidence="1">Multi-pass membrane protein</topology>
    </subcellularLocation>
</comment>
<dbReference type="Pfam" id="PF00520">
    <property type="entry name" value="Ion_trans"/>
    <property type="match status" value="1"/>
</dbReference>
<dbReference type="InterPro" id="IPR005821">
    <property type="entry name" value="Ion_trans_dom"/>
</dbReference>
<organism evidence="7 8">
    <name type="scientific">Biomphalaria glabrata</name>
    <name type="common">Bloodfluke planorb</name>
    <name type="synonym">Freshwater snail</name>
    <dbReference type="NCBI Taxonomy" id="6526"/>
    <lineage>
        <taxon>Eukaryota</taxon>
        <taxon>Metazoa</taxon>
        <taxon>Spiralia</taxon>
        <taxon>Lophotrochozoa</taxon>
        <taxon>Mollusca</taxon>
        <taxon>Gastropoda</taxon>
        <taxon>Heterobranchia</taxon>
        <taxon>Euthyneura</taxon>
        <taxon>Panpulmonata</taxon>
        <taxon>Hygrophila</taxon>
        <taxon>Lymnaeoidea</taxon>
        <taxon>Planorbidae</taxon>
        <taxon>Biomphalaria</taxon>
    </lineage>
</organism>
<reference evidence="7" key="1">
    <citation type="submission" date="2020-05" db="UniProtKB">
        <authorList>
            <consortium name="EnsemblMetazoa"/>
        </authorList>
    </citation>
    <scope>IDENTIFICATION</scope>
    <source>
        <strain evidence="7">BB02</strain>
    </source>
</reference>
<evidence type="ECO:0000259" key="6">
    <source>
        <dbReference type="Pfam" id="PF00520"/>
    </source>
</evidence>
<keyword evidence="4 5" id="KW-0472">Membrane</keyword>
<feature type="domain" description="Ion transport" evidence="6">
    <location>
        <begin position="2"/>
        <end position="123"/>
    </location>
</feature>
<evidence type="ECO:0000256" key="4">
    <source>
        <dbReference type="ARBA" id="ARBA00023136"/>
    </source>
</evidence>
<feature type="transmembrane region" description="Helical" evidence="5">
    <location>
        <begin position="130"/>
        <end position="152"/>
    </location>
</feature>
<keyword evidence="3 5" id="KW-1133">Transmembrane helix</keyword>
<gene>
    <name evidence="7" type="primary">106052197</name>
</gene>
<dbReference type="KEGG" id="bgt:106052197"/>
<dbReference type="VEuPathDB" id="VectorBase:BGLB029008"/>
<evidence type="ECO:0000256" key="2">
    <source>
        <dbReference type="ARBA" id="ARBA00022692"/>
    </source>
</evidence>
<evidence type="ECO:0000313" key="8">
    <source>
        <dbReference type="Proteomes" id="UP000076420"/>
    </source>
</evidence>
<evidence type="ECO:0000256" key="5">
    <source>
        <dbReference type="SAM" id="Phobius"/>
    </source>
</evidence>
<accession>A0A2C9LB82</accession>
<evidence type="ECO:0000256" key="3">
    <source>
        <dbReference type="ARBA" id="ARBA00022989"/>
    </source>
</evidence>
<dbReference type="GO" id="GO:0099604">
    <property type="term" value="F:ligand-gated calcium channel activity"/>
    <property type="evidence" value="ECO:0007669"/>
    <property type="project" value="TreeGrafter"/>
</dbReference>
<dbReference type="EnsemblMetazoa" id="BGLB029008-RA">
    <property type="protein sequence ID" value="BGLB029008-PA"/>
    <property type="gene ID" value="BGLB029008"/>
</dbReference>
<evidence type="ECO:0000313" key="7">
    <source>
        <dbReference type="EnsemblMetazoa" id="BGLB029008-PA"/>
    </source>
</evidence>
<dbReference type="VEuPathDB" id="VectorBase:BGLAX_049521"/>
<evidence type="ECO:0000256" key="1">
    <source>
        <dbReference type="ARBA" id="ARBA00004141"/>
    </source>
</evidence>
<dbReference type="GO" id="GO:0005886">
    <property type="term" value="C:plasma membrane"/>
    <property type="evidence" value="ECO:0007669"/>
    <property type="project" value="TreeGrafter"/>
</dbReference>
<dbReference type="OrthoDB" id="6204294at2759"/>
<dbReference type="PANTHER" id="PTHR13800:SF12">
    <property type="entry name" value="TRANSIENT RECEPTOR POTENTIAL CATION CHANNEL SUBFAMILY M MEMBER-LIKE 2"/>
    <property type="match status" value="1"/>
</dbReference>
<proteinExistence type="predicted"/>
<feature type="transmembrane region" description="Helical" evidence="5">
    <location>
        <begin position="87"/>
        <end position="109"/>
    </location>
</feature>
<dbReference type="PANTHER" id="PTHR13800">
    <property type="entry name" value="TRANSIENT RECEPTOR POTENTIAL CATION CHANNEL, SUBFAMILY M, MEMBER 6"/>
    <property type="match status" value="1"/>
</dbReference>
<keyword evidence="2 5" id="KW-0812">Transmembrane</keyword>